<keyword evidence="2" id="KW-1185">Reference proteome</keyword>
<sequence length="274" mass="31645">MVRQIFWCLALCLFAFGQSLDEVVESFIGKESYQINSNFIKRLFANPQDFYSSEETLDYYRIAKVLKDNGLLELVFQKPREIRLNLSANTKPIYLIRTINSLLSSIGYSYFTIAYASYAQEVTNLVYSMVTEYTIDPVIMLNELDKRGLMVSDMHREDTGQWIYHLTLVKPVLSGAYSLKADEPLEFKNISGEYWFEIKELGTIEVGLQNPKLKWSPRVVMYDKDLQIVEVLAQTNLTNLFRIELKENVAFVLVTDFYNASRLKSGITAVFSAY</sequence>
<dbReference type="STRING" id="222136.BBW65_04380"/>
<evidence type="ECO:0000313" key="1">
    <source>
        <dbReference type="EMBL" id="ANV98082.1"/>
    </source>
</evidence>
<gene>
    <name evidence="1" type="ORF">BBW65_04380</name>
</gene>
<reference evidence="2" key="1">
    <citation type="submission" date="2016-07" db="EMBL/GenBank/DDBJ databases">
        <authorList>
            <person name="Florea S."/>
            <person name="Webb J.S."/>
            <person name="Jaromczyk J."/>
            <person name="Schardl C.L."/>
        </authorList>
    </citation>
    <scope>NUCLEOTIDE SEQUENCE [LARGE SCALE GENOMIC DNA]</scope>
    <source>
        <strain evidence="2">MIT 01-6242</strain>
    </source>
</reference>
<dbReference type="EMBL" id="CP016503">
    <property type="protein sequence ID" value="ANV98082.1"/>
    <property type="molecule type" value="Genomic_DNA"/>
</dbReference>
<evidence type="ECO:0000313" key="2">
    <source>
        <dbReference type="Proteomes" id="UP000092884"/>
    </source>
</evidence>
<protein>
    <recommendedName>
        <fullName evidence="3">Periplasmic protein</fullName>
    </recommendedName>
</protein>
<organism evidence="1 2">
    <name type="scientific">Helicobacter enhydrae</name>
    <dbReference type="NCBI Taxonomy" id="222136"/>
    <lineage>
        <taxon>Bacteria</taxon>
        <taxon>Pseudomonadati</taxon>
        <taxon>Campylobacterota</taxon>
        <taxon>Epsilonproteobacteria</taxon>
        <taxon>Campylobacterales</taxon>
        <taxon>Helicobacteraceae</taxon>
        <taxon>Helicobacter</taxon>
    </lineage>
</organism>
<proteinExistence type="predicted"/>
<dbReference type="AlphaFoldDB" id="A0A1B1U5V8"/>
<dbReference type="Proteomes" id="UP000092884">
    <property type="component" value="Chromosome"/>
</dbReference>
<dbReference type="OrthoDB" id="5338450at2"/>
<accession>A0A1B1U5V8</accession>
<name>A0A1B1U5V8_9HELI</name>
<dbReference type="RefSeq" id="WP_066340249.1">
    <property type="nucleotide sequence ID" value="NZ_CP016503.1"/>
</dbReference>
<evidence type="ECO:0008006" key="3">
    <source>
        <dbReference type="Google" id="ProtNLM"/>
    </source>
</evidence>
<dbReference type="KEGG" id="het:BBW65_04380"/>